<evidence type="ECO:0000313" key="5">
    <source>
        <dbReference type="WormBase" id="SRAE_2000371200"/>
    </source>
</evidence>
<dbReference type="PROSITE" id="PS50181">
    <property type="entry name" value="FBOX"/>
    <property type="match status" value="1"/>
</dbReference>
<evidence type="ECO:0000313" key="4">
    <source>
        <dbReference type="WBParaSite" id="SRAE_2000371200.1"/>
    </source>
</evidence>
<gene>
    <name evidence="2 4 5" type="ORF">SRAE_2000371200</name>
</gene>
<dbReference type="InterPro" id="IPR001810">
    <property type="entry name" value="F-box_dom"/>
</dbReference>
<dbReference type="GeneID" id="36381430"/>
<protein>
    <submittedName>
        <fullName evidence="2 4">F-box domain-containing protein</fullName>
    </submittedName>
</protein>
<dbReference type="CTD" id="36381430"/>
<keyword evidence="3" id="KW-1185">Reference proteome</keyword>
<dbReference type="OrthoDB" id="5876810at2759"/>
<dbReference type="RefSeq" id="XP_024508260.1">
    <property type="nucleotide sequence ID" value="XM_024654938.1"/>
</dbReference>
<feature type="domain" description="F-box" evidence="1">
    <location>
        <begin position="46"/>
        <end position="95"/>
    </location>
</feature>
<sequence>MLKLFRKESLLRKLSNNKKNSSQRCIVSYNIKNEYSQFIPLPILHINTIEDISDKCIIEILKRMDYNDILNMRLVNKRISKIIQRHYGELNIKKIKEIIFVGLGEDKCYRLNQNIFSLSFDEQFKYGVLIENVSKYLKYIKVTQTVSLENLNFSNLCYKIFRRLCESSVHELLLTNCTITMNYEIFSSLLKTFYLSNVTIKHCKLDDCQLLSDHLFILNLQLRKFKFFSFDKKIDYIYAPLLSNRTLITWAENSSWPEIILLQGVKSNFNHIGIEILLDAFHEYSCKMDKSFTTNNIIKNTNSLHWDFGFIRCQLSQLIAILRKYNYWIRFLNCTIF</sequence>
<accession>A0A090LNE9</accession>
<dbReference type="SMART" id="SM00256">
    <property type="entry name" value="FBOX"/>
    <property type="match status" value="1"/>
</dbReference>
<dbReference type="Pfam" id="PF00646">
    <property type="entry name" value="F-box"/>
    <property type="match status" value="1"/>
</dbReference>
<dbReference type="InterPro" id="IPR036047">
    <property type="entry name" value="F-box-like_dom_sf"/>
</dbReference>
<evidence type="ECO:0000313" key="2">
    <source>
        <dbReference type="EMBL" id="CEF69060.1"/>
    </source>
</evidence>
<evidence type="ECO:0000313" key="3">
    <source>
        <dbReference type="Proteomes" id="UP000035682"/>
    </source>
</evidence>
<dbReference type="AlphaFoldDB" id="A0A090LNE9"/>
<reference evidence="4" key="2">
    <citation type="submission" date="2020-12" db="UniProtKB">
        <authorList>
            <consortium name="WormBaseParasite"/>
        </authorList>
    </citation>
    <scope>IDENTIFICATION</scope>
</reference>
<evidence type="ECO:0000259" key="1">
    <source>
        <dbReference type="PROSITE" id="PS50181"/>
    </source>
</evidence>
<dbReference type="WBParaSite" id="SRAE_2000371200.1">
    <property type="protein sequence ID" value="SRAE_2000371200.1"/>
    <property type="gene ID" value="WBGene00263937"/>
</dbReference>
<dbReference type="OMA" id="LHINTIE"/>
<dbReference type="WormBase" id="SRAE_2000371200">
    <property type="protein sequence ID" value="SRP06384"/>
    <property type="gene ID" value="WBGene00263937"/>
</dbReference>
<dbReference type="EMBL" id="LN609529">
    <property type="protein sequence ID" value="CEF69060.1"/>
    <property type="molecule type" value="Genomic_DNA"/>
</dbReference>
<proteinExistence type="predicted"/>
<dbReference type="SUPFAM" id="SSF81383">
    <property type="entry name" value="F-box domain"/>
    <property type="match status" value="1"/>
</dbReference>
<dbReference type="Proteomes" id="UP000035682">
    <property type="component" value="Unplaced"/>
</dbReference>
<name>A0A090LNE9_STRRB</name>
<organism evidence="2">
    <name type="scientific">Strongyloides ratti</name>
    <name type="common">Parasitic roundworm</name>
    <dbReference type="NCBI Taxonomy" id="34506"/>
    <lineage>
        <taxon>Eukaryota</taxon>
        <taxon>Metazoa</taxon>
        <taxon>Ecdysozoa</taxon>
        <taxon>Nematoda</taxon>
        <taxon>Chromadorea</taxon>
        <taxon>Rhabditida</taxon>
        <taxon>Tylenchina</taxon>
        <taxon>Panagrolaimomorpha</taxon>
        <taxon>Strongyloidoidea</taxon>
        <taxon>Strongyloididae</taxon>
        <taxon>Strongyloides</taxon>
    </lineage>
</organism>
<reference evidence="2 3" key="1">
    <citation type="submission" date="2014-09" db="EMBL/GenBank/DDBJ databases">
        <authorList>
            <person name="Martin A.A."/>
        </authorList>
    </citation>
    <scope>NUCLEOTIDE SEQUENCE</scope>
    <source>
        <strain evidence="3">ED321</strain>
        <strain evidence="2">ED321 Heterogonic</strain>
    </source>
</reference>